<dbReference type="GO" id="GO:0043190">
    <property type="term" value="C:ATP-binding cassette (ABC) transporter complex"/>
    <property type="evidence" value="ECO:0007669"/>
    <property type="project" value="InterPro"/>
</dbReference>
<dbReference type="NCBIfam" id="TIGR01726">
    <property type="entry name" value="HEQRo_perm_3TM"/>
    <property type="match status" value="1"/>
</dbReference>
<comment type="caution">
    <text evidence="13">The sequence shown here is derived from an EMBL/GenBank/DDBJ whole genome shotgun (WGS) entry which is preliminary data.</text>
</comment>
<evidence type="ECO:0000313" key="13">
    <source>
        <dbReference type="EMBL" id="TCL04735.1"/>
    </source>
</evidence>
<gene>
    <name evidence="13" type="ORF">EZJ58_2871</name>
</gene>
<dbReference type="InterPro" id="IPR043429">
    <property type="entry name" value="ArtM/GltK/GlnP/TcyL/YhdX-like"/>
</dbReference>
<dbReference type="InterPro" id="IPR010065">
    <property type="entry name" value="AA_ABC_transptr_permease_3TM"/>
</dbReference>
<evidence type="ECO:0000256" key="11">
    <source>
        <dbReference type="RuleBase" id="RU363032"/>
    </source>
</evidence>
<dbReference type="GO" id="GO:0022857">
    <property type="term" value="F:transmembrane transporter activity"/>
    <property type="evidence" value="ECO:0007669"/>
    <property type="project" value="InterPro"/>
</dbReference>
<evidence type="ECO:0000256" key="5">
    <source>
        <dbReference type="ARBA" id="ARBA00022519"/>
    </source>
</evidence>
<dbReference type="OrthoDB" id="4404959at2"/>
<accession>A0A4R1NBA8</accession>
<name>A0A4R1NBA8_9GAMM</name>
<keyword evidence="14" id="KW-1185">Reference proteome</keyword>
<dbReference type="AlphaFoldDB" id="A0A4R1NBA8"/>
<organism evidence="13 14">
    <name type="scientific">Sodalis ligni</name>
    <dbReference type="NCBI Taxonomy" id="2697027"/>
    <lineage>
        <taxon>Bacteria</taxon>
        <taxon>Pseudomonadati</taxon>
        <taxon>Pseudomonadota</taxon>
        <taxon>Gammaproteobacteria</taxon>
        <taxon>Enterobacterales</taxon>
        <taxon>Bruguierivoracaceae</taxon>
        <taxon>Sodalis</taxon>
    </lineage>
</organism>
<dbReference type="PANTHER" id="PTHR30614:SF10">
    <property type="entry name" value="ARGININE ABC TRANSPORTER PERMEASE PROTEIN ARTM"/>
    <property type="match status" value="1"/>
</dbReference>
<protein>
    <recommendedName>
        <fullName evidence="10">Arginine ABC transporter permease protein ArtM</fullName>
    </recommendedName>
</protein>
<dbReference type="InterPro" id="IPR000515">
    <property type="entry name" value="MetI-like"/>
</dbReference>
<evidence type="ECO:0000256" key="2">
    <source>
        <dbReference type="ARBA" id="ARBA00010072"/>
    </source>
</evidence>
<dbReference type="PANTHER" id="PTHR30614">
    <property type="entry name" value="MEMBRANE COMPONENT OF AMINO ACID ABC TRANSPORTER"/>
    <property type="match status" value="1"/>
</dbReference>
<keyword evidence="5" id="KW-0997">Cell inner membrane</keyword>
<feature type="transmembrane region" description="Helical" evidence="11">
    <location>
        <begin position="193"/>
        <end position="210"/>
    </location>
</feature>
<dbReference type="Pfam" id="PF00528">
    <property type="entry name" value="BPD_transp_1"/>
    <property type="match status" value="1"/>
</dbReference>
<evidence type="ECO:0000256" key="6">
    <source>
        <dbReference type="ARBA" id="ARBA00022692"/>
    </source>
</evidence>
<keyword evidence="8 11" id="KW-1133">Transmembrane helix</keyword>
<keyword evidence="9 11" id="KW-0472">Membrane</keyword>
<evidence type="ECO:0000256" key="3">
    <source>
        <dbReference type="ARBA" id="ARBA00022448"/>
    </source>
</evidence>
<feature type="transmembrane region" description="Helical" evidence="11">
    <location>
        <begin position="160"/>
        <end position="181"/>
    </location>
</feature>
<evidence type="ECO:0000256" key="4">
    <source>
        <dbReference type="ARBA" id="ARBA00022475"/>
    </source>
</evidence>
<dbReference type="InterPro" id="IPR035906">
    <property type="entry name" value="MetI-like_sf"/>
</dbReference>
<evidence type="ECO:0000259" key="12">
    <source>
        <dbReference type="PROSITE" id="PS50928"/>
    </source>
</evidence>
<keyword evidence="6 11" id="KW-0812">Transmembrane</keyword>
<comment type="subcellular location">
    <subcellularLocation>
        <location evidence="1">Cell inner membrane</location>
        <topology evidence="1">Multi-pass membrane protein</topology>
    </subcellularLocation>
    <subcellularLocation>
        <location evidence="11">Cell membrane</location>
        <topology evidence="11">Multi-pass membrane protein</topology>
    </subcellularLocation>
</comment>
<reference evidence="13 14" key="1">
    <citation type="submission" date="2019-02" db="EMBL/GenBank/DDBJ databases">
        <title>Investigation of anaerobic lignin degradation for improved lignocellulosic biofuels.</title>
        <authorList>
            <person name="Deangelis K."/>
        </authorList>
    </citation>
    <scope>NUCLEOTIDE SEQUENCE [LARGE SCALE GENOMIC DNA]</scope>
    <source>
        <strain evidence="13 14">159R</strain>
    </source>
</reference>
<dbReference type="EMBL" id="SJOI01000001">
    <property type="protein sequence ID" value="TCL04735.1"/>
    <property type="molecule type" value="Genomic_DNA"/>
</dbReference>
<dbReference type="PROSITE" id="PS50928">
    <property type="entry name" value="ABC_TM1"/>
    <property type="match status" value="1"/>
</dbReference>
<evidence type="ECO:0000313" key="14">
    <source>
        <dbReference type="Proteomes" id="UP000294555"/>
    </source>
</evidence>
<evidence type="ECO:0000256" key="7">
    <source>
        <dbReference type="ARBA" id="ARBA00022970"/>
    </source>
</evidence>
<keyword evidence="7" id="KW-0029">Amino-acid transport</keyword>
<evidence type="ECO:0000256" key="9">
    <source>
        <dbReference type="ARBA" id="ARBA00023136"/>
    </source>
</evidence>
<feature type="domain" description="ABC transmembrane type-1" evidence="12">
    <location>
        <begin position="17"/>
        <end position="214"/>
    </location>
</feature>
<evidence type="ECO:0000256" key="8">
    <source>
        <dbReference type="ARBA" id="ARBA00022989"/>
    </source>
</evidence>
<keyword evidence="3 11" id="KW-0813">Transport</keyword>
<dbReference type="Gene3D" id="1.10.3720.10">
    <property type="entry name" value="MetI-like"/>
    <property type="match status" value="1"/>
</dbReference>
<dbReference type="SUPFAM" id="SSF161098">
    <property type="entry name" value="MetI-like"/>
    <property type="match status" value="1"/>
</dbReference>
<evidence type="ECO:0000256" key="10">
    <source>
        <dbReference type="ARBA" id="ARBA00040319"/>
    </source>
</evidence>
<proteinExistence type="inferred from homology"/>
<comment type="similarity">
    <text evidence="2">Belongs to the binding-protein-dependent transport system permease family. HisMQ subfamily.</text>
</comment>
<dbReference type="Proteomes" id="UP000294555">
    <property type="component" value="Unassembled WGS sequence"/>
</dbReference>
<dbReference type="CDD" id="cd06261">
    <property type="entry name" value="TM_PBP2"/>
    <property type="match status" value="1"/>
</dbReference>
<keyword evidence="4" id="KW-1003">Cell membrane</keyword>
<feature type="transmembrane region" description="Helical" evidence="11">
    <location>
        <begin position="48"/>
        <end position="73"/>
    </location>
</feature>
<evidence type="ECO:0000256" key="1">
    <source>
        <dbReference type="ARBA" id="ARBA00004429"/>
    </source>
</evidence>
<sequence length="242" mass="26575">MDLPFIVDCLRRMLAGVPLTLQLAAISLLCGALLGLLIAFARLSGNRLVAAFGWIYVQVIRSTPLLVLLFLMYYGPGQFPAIRHSVLWPFLREPYYCALLALMINSSGYAAEIIRGGLLSVPHNEIEAARACGMSGVLLYRRIILPIAIRQALPAFSNEVIAMIKATSLVSLVTLMEITGIATDIASESYRPIPVFIAAGAIYLLINFVLTRIIRAIEHGLTPHLRPPPVNIILKESPYDHN</sequence>
<dbReference type="GO" id="GO:0006865">
    <property type="term" value="P:amino acid transport"/>
    <property type="evidence" value="ECO:0007669"/>
    <property type="project" value="UniProtKB-KW"/>
</dbReference>
<feature type="transmembrane region" description="Helical" evidence="11">
    <location>
        <begin position="20"/>
        <end position="41"/>
    </location>
</feature>